<keyword evidence="2" id="KW-1185">Reference proteome</keyword>
<dbReference type="AlphaFoldDB" id="A0A0G4PEF8"/>
<protein>
    <submittedName>
        <fullName evidence="1">Str. FM013</fullName>
    </submittedName>
</protein>
<name>A0A0G4PEF8_PENC3</name>
<organism evidence="1 2">
    <name type="scientific">Penicillium camemberti (strain FM 013)</name>
    <dbReference type="NCBI Taxonomy" id="1429867"/>
    <lineage>
        <taxon>Eukaryota</taxon>
        <taxon>Fungi</taxon>
        <taxon>Dikarya</taxon>
        <taxon>Ascomycota</taxon>
        <taxon>Pezizomycotina</taxon>
        <taxon>Eurotiomycetes</taxon>
        <taxon>Eurotiomycetidae</taxon>
        <taxon>Eurotiales</taxon>
        <taxon>Aspergillaceae</taxon>
        <taxon>Penicillium</taxon>
    </lineage>
</organism>
<sequence length="54" mass="5989">MGCIRQMDQPQIAHCSNKLLPEAQVAQVAFGYDVTKARLIENTSDPSKIQISNE</sequence>
<reference evidence="1 2" key="1">
    <citation type="journal article" date="2014" name="Nat. Commun.">
        <title>Multiple recent horizontal transfers of a large genomic region in cheese making fungi.</title>
        <authorList>
            <person name="Cheeseman K."/>
            <person name="Ropars J."/>
            <person name="Renault P."/>
            <person name="Dupont J."/>
            <person name="Gouzy J."/>
            <person name="Branca A."/>
            <person name="Abraham A.L."/>
            <person name="Ceppi M."/>
            <person name="Conseiller E."/>
            <person name="Debuchy R."/>
            <person name="Malagnac F."/>
            <person name="Goarin A."/>
            <person name="Silar P."/>
            <person name="Lacoste S."/>
            <person name="Sallet E."/>
            <person name="Bensimon A."/>
            <person name="Giraud T."/>
            <person name="Brygoo Y."/>
        </authorList>
    </citation>
    <scope>NUCLEOTIDE SEQUENCE [LARGE SCALE GENOMIC DNA]</scope>
    <source>
        <strain evidence="2">FM 013</strain>
    </source>
</reference>
<accession>A0A0G4PEF8</accession>
<proteinExistence type="predicted"/>
<evidence type="ECO:0000313" key="1">
    <source>
        <dbReference type="EMBL" id="CRL24718.1"/>
    </source>
</evidence>
<dbReference type="Proteomes" id="UP000053732">
    <property type="component" value="Unassembled WGS sequence"/>
</dbReference>
<gene>
    <name evidence="1" type="ORF">PCAMFM013_S012g000328</name>
</gene>
<dbReference type="EMBL" id="HG793145">
    <property type="protein sequence ID" value="CRL24718.1"/>
    <property type="molecule type" value="Genomic_DNA"/>
</dbReference>
<evidence type="ECO:0000313" key="2">
    <source>
        <dbReference type="Proteomes" id="UP000053732"/>
    </source>
</evidence>